<dbReference type="GO" id="GO:0005737">
    <property type="term" value="C:cytoplasm"/>
    <property type="evidence" value="ECO:0000318"/>
    <property type="project" value="GO_Central"/>
</dbReference>
<dbReference type="Gene3D" id="1.10.510.10">
    <property type="entry name" value="Transferase(Phosphotransferase) domain 1"/>
    <property type="match status" value="2"/>
</dbReference>
<dbReference type="GeneID" id="104586921"/>
<evidence type="ECO:0000256" key="6">
    <source>
        <dbReference type="ARBA" id="ARBA00022777"/>
    </source>
</evidence>
<feature type="compositionally biased region" description="Low complexity" evidence="10">
    <location>
        <begin position="346"/>
        <end position="355"/>
    </location>
</feature>
<dbReference type="OrthoDB" id="432483at2759"/>
<dbReference type="PANTHER" id="PTHR45637">
    <property type="entry name" value="FLIPPASE KINASE 1-RELATED"/>
    <property type="match status" value="1"/>
</dbReference>
<evidence type="ECO:0000256" key="3">
    <source>
        <dbReference type="ARBA" id="ARBA00022527"/>
    </source>
</evidence>
<feature type="region of interest" description="Disordered" evidence="10">
    <location>
        <begin position="232"/>
        <end position="322"/>
    </location>
</feature>
<feature type="compositionally biased region" description="Polar residues" evidence="10">
    <location>
        <begin position="263"/>
        <end position="272"/>
    </location>
</feature>
<feature type="compositionally biased region" description="Polar residues" evidence="10">
    <location>
        <begin position="188"/>
        <end position="211"/>
    </location>
</feature>
<evidence type="ECO:0000256" key="10">
    <source>
        <dbReference type="SAM" id="MobiDB-lite"/>
    </source>
</evidence>
<dbReference type="RefSeq" id="XP_010242616.1">
    <property type="nucleotide sequence ID" value="XM_010244314.2"/>
</dbReference>
<keyword evidence="6 12" id="KW-0418">Kinase</keyword>
<evidence type="ECO:0000256" key="2">
    <source>
        <dbReference type="ARBA" id="ARBA00012513"/>
    </source>
</evidence>
<evidence type="ECO:0000313" key="12">
    <source>
        <dbReference type="RefSeq" id="XP_010242616.1"/>
    </source>
</evidence>
<organism evidence="11 12">
    <name type="scientific">Nelumbo nucifera</name>
    <name type="common">Sacred lotus</name>
    <dbReference type="NCBI Taxonomy" id="4432"/>
    <lineage>
        <taxon>Eukaryota</taxon>
        <taxon>Viridiplantae</taxon>
        <taxon>Streptophyta</taxon>
        <taxon>Embryophyta</taxon>
        <taxon>Tracheophyta</taxon>
        <taxon>Spermatophyta</taxon>
        <taxon>Magnoliopsida</taxon>
        <taxon>Proteales</taxon>
        <taxon>Nelumbonaceae</taxon>
        <taxon>Nelumbo</taxon>
    </lineage>
</organism>
<proteinExistence type="inferred from homology"/>
<keyword evidence="5" id="KW-0547">Nucleotide-binding</keyword>
<dbReference type="FunFam" id="3.30.200.20:FF:000032">
    <property type="entry name" value="Serine/threonine-protein kinase D6PK-like"/>
    <property type="match status" value="1"/>
</dbReference>
<keyword evidence="11" id="KW-1185">Reference proteome</keyword>
<feature type="compositionally biased region" description="Polar residues" evidence="10">
    <location>
        <begin position="413"/>
        <end position="423"/>
    </location>
</feature>
<dbReference type="InterPro" id="IPR000719">
    <property type="entry name" value="Prot_kinase_dom"/>
</dbReference>
<reference evidence="12" key="1">
    <citation type="submission" date="2025-08" db="UniProtKB">
        <authorList>
            <consortium name="RefSeq"/>
        </authorList>
    </citation>
    <scope>IDENTIFICATION</scope>
</reference>
<evidence type="ECO:0000256" key="5">
    <source>
        <dbReference type="ARBA" id="ARBA00022741"/>
    </source>
</evidence>
<dbReference type="AlphaFoldDB" id="A0A1U7YX76"/>
<dbReference type="KEGG" id="nnu:104586921"/>
<dbReference type="GO" id="GO:0005886">
    <property type="term" value="C:plasma membrane"/>
    <property type="evidence" value="ECO:0000318"/>
    <property type="project" value="GO_Central"/>
</dbReference>
<name>A0A1U7YX76_NELNU</name>
<dbReference type="InterPro" id="IPR011009">
    <property type="entry name" value="Kinase-like_dom_sf"/>
</dbReference>
<dbReference type="SUPFAM" id="SSF56112">
    <property type="entry name" value="Protein kinase-like (PK-like)"/>
    <property type="match status" value="1"/>
</dbReference>
<dbReference type="OMA" id="EMPRSYD"/>
<dbReference type="FunFam" id="1.10.510.10:FF:000020">
    <property type="entry name" value="serine/threonine-protein kinase D6PK-like"/>
    <property type="match status" value="1"/>
</dbReference>
<dbReference type="GO" id="GO:0005524">
    <property type="term" value="F:ATP binding"/>
    <property type="evidence" value="ECO:0007669"/>
    <property type="project" value="UniProtKB-KW"/>
</dbReference>
<feature type="region of interest" description="Disordered" evidence="10">
    <location>
        <begin position="383"/>
        <end position="475"/>
    </location>
</feature>
<dbReference type="GO" id="GO:0004674">
    <property type="term" value="F:protein serine/threonine kinase activity"/>
    <property type="evidence" value="ECO:0000318"/>
    <property type="project" value="GO_Central"/>
</dbReference>
<evidence type="ECO:0000256" key="4">
    <source>
        <dbReference type="ARBA" id="ARBA00022679"/>
    </source>
</evidence>
<feature type="compositionally biased region" description="Basic and acidic residues" evidence="10">
    <location>
        <begin position="241"/>
        <end position="255"/>
    </location>
</feature>
<gene>
    <name evidence="12" type="primary">LOC104586921</name>
</gene>
<evidence type="ECO:0000256" key="7">
    <source>
        <dbReference type="ARBA" id="ARBA00022840"/>
    </source>
</evidence>
<dbReference type="CDD" id="cd05574">
    <property type="entry name" value="STKc_phototropin_like"/>
    <property type="match status" value="1"/>
</dbReference>
<dbReference type="Proteomes" id="UP000189703">
    <property type="component" value="Unplaced"/>
</dbReference>
<accession>A0A1U7YX76</accession>
<dbReference type="Pfam" id="PF00069">
    <property type="entry name" value="Pkinase"/>
    <property type="match status" value="2"/>
</dbReference>
<keyword evidence="4" id="KW-0808">Transferase</keyword>
<dbReference type="PROSITE" id="PS00108">
    <property type="entry name" value="PROTEIN_KINASE_ST"/>
    <property type="match status" value="1"/>
</dbReference>
<evidence type="ECO:0000256" key="9">
    <source>
        <dbReference type="ARBA" id="ARBA00048679"/>
    </source>
</evidence>
<dbReference type="SMART" id="SM00220">
    <property type="entry name" value="S_TKc"/>
    <property type="match status" value="1"/>
</dbReference>
<sequence length="885" mass="96537">MENRYPQMIGPSPGTCEIVEFKEESDSVQCYRGANPSSSGFKADGIDGKNLMIKSRRNYFLEDDLNRLFEAIDLKASTRGLGLSLQKGTGPSQRNALKKPIRVGLSQASGIGISEPVSLKQALRGLCLSQKAELAAMKRLSKPASVVSEAGTIKRLYRAVVVEASESGLSLNEGKGSLLEISLVPEKSTPNSSEKVSESEQTLGTKASNKNVHTSPQFAVATTAEVTLVQTSQDEIVPESTEVRGKTSKGELDRKGKLKCAPPTSSSNTGNKISEIEEIVPVSKEVGRKISKPQLGQKDKRKTEPSPSSSSTGSKISNSTSTSPCLVIKPILRNKKFVKKKGDQVTTSASSSSNTCNEVDSDLGPSTSKLVCRTHNCSWNNVSKESASPACSSTGRSTEVNSSKVDFSATKPDFNSNTCNRNRTVCPKGNESSRSKGKGEFSQSSKSSIGEYSSSTSISEESNLSASSSGGNRPHMSKDLRWEAIRHVQMRYGGLGLRHFKLHKRLGCGDIGTVYLAQLTGTNCLFALKVMDNEFLESRKKMPRAQTEREILQMLDHPFLPTLYSHFTTDKLSCLVMEYCPGGDLHVLRQRQPSRSFSESAARFYVAEVLLALEYLHMLGVVYRDLKPENILVREDGHIMLSDFDLSLRCAVNPTLLRSSSSIIEPTKRFSGPCAESHCIDPFCLQPSWAQVSCFSPRLVSTTAKNRKLKSDLAAQVSPLPQLVAEPTSARSNSFVGTHEYLAPEIIKGEGHGSAVDWWTFGIFLYELLFGKTPFKGPGNEETLANVVTQSLKFPEGPIVSSQARDLIRGLLIKEPENRLGSVKGAAEIKQHPFFEGLNWALIRCTTPPELPKSSDLGVPVLASHKESKCLEFKASGEHLEFELF</sequence>
<comment type="catalytic activity">
    <reaction evidence="9">
        <text>L-seryl-[protein] + ATP = O-phospho-L-seryl-[protein] + ADP + H(+)</text>
        <dbReference type="Rhea" id="RHEA:17989"/>
        <dbReference type="Rhea" id="RHEA-COMP:9863"/>
        <dbReference type="Rhea" id="RHEA-COMP:11604"/>
        <dbReference type="ChEBI" id="CHEBI:15378"/>
        <dbReference type="ChEBI" id="CHEBI:29999"/>
        <dbReference type="ChEBI" id="CHEBI:30616"/>
        <dbReference type="ChEBI" id="CHEBI:83421"/>
        <dbReference type="ChEBI" id="CHEBI:456216"/>
        <dbReference type="EC" id="2.7.11.1"/>
    </reaction>
</comment>
<keyword evidence="7" id="KW-0067">ATP-binding</keyword>
<feature type="compositionally biased region" description="Low complexity" evidence="10">
    <location>
        <begin position="442"/>
        <end position="469"/>
    </location>
</feature>
<feature type="region of interest" description="Disordered" evidence="10">
    <location>
        <begin position="340"/>
        <end position="362"/>
    </location>
</feature>
<dbReference type="FunFam" id="1.10.510.10:FF:000028">
    <property type="entry name" value="serine/threonine-protein kinase D6PK-like"/>
    <property type="match status" value="1"/>
</dbReference>
<keyword evidence="3" id="KW-0723">Serine/threonine-protein kinase</keyword>
<dbReference type="FunCoup" id="A0A1U7YX76">
    <property type="interactions" value="836"/>
</dbReference>
<evidence type="ECO:0000256" key="8">
    <source>
        <dbReference type="ARBA" id="ARBA00047899"/>
    </source>
</evidence>
<comment type="catalytic activity">
    <reaction evidence="8">
        <text>L-threonyl-[protein] + ATP = O-phospho-L-threonyl-[protein] + ADP + H(+)</text>
        <dbReference type="Rhea" id="RHEA:46608"/>
        <dbReference type="Rhea" id="RHEA-COMP:11060"/>
        <dbReference type="Rhea" id="RHEA-COMP:11605"/>
        <dbReference type="ChEBI" id="CHEBI:15378"/>
        <dbReference type="ChEBI" id="CHEBI:30013"/>
        <dbReference type="ChEBI" id="CHEBI:30616"/>
        <dbReference type="ChEBI" id="CHEBI:61977"/>
        <dbReference type="ChEBI" id="CHEBI:456216"/>
        <dbReference type="EC" id="2.7.11.1"/>
    </reaction>
</comment>
<dbReference type="GO" id="GO:0005634">
    <property type="term" value="C:nucleus"/>
    <property type="evidence" value="ECO:0000318"/>
    <property type="project" value="GO_Central"/>
</dbReference>
<dbReference type="Gene3D" id="3.30.200.20">
    <property type="entry name" value="Phosphorylase Kinase, domain 1"/>
    <property type="match status" value="1"/>
</dbReference>
<feature type="region of interest" description="Disordered" evidence="10">
    <location>
        <begin position="185"/>
        <end position="211"/>
    </location>
</feature>
<feature type="compositionally biased region" description="Low complexity" evidence="10">
    <location>
        <begin position="305"/>
        <end position="322"/>
    </location>
</feature>
<dbReference type="eggNOG" id="KOG0610">
    <property type="taxonomic scope" value="Eukaryota"/>
</dbReference>
<protein>
    <recommendedName>
        <fullName evidence="2">non-specific serine/threonine protein kinase</fullName>
        <ecNumber evidence="2">2.7.11.1</ecNumber>
    </recommendedName>
</protein>
<dbReference type="EC" id="2.7.11.1" evidence="2"/>
<comment type="similarity">
    <text evidence="1">Belongs to the protein kinase superfamily. AGC Ser/Thr protein kinase family.</text>
</comment>
<dbReference type="PROSITE" id="PS50011">
    <property type="entry name" value="PROTEIN_KINASE_DOM"/>
    <property type="match status" value="1"/>
</dbReference>
<dbReference type="InterPro" id="IPR008271">
    <property type="entry name" value="Ser/Thr_kinase_AS"/>
</dbReference>
<feature type="compositionally biased region" description="Polar residues" evidence="10">
    <location>
        <begin position="383"/>
        <end position="405"/>
    </location>
</feature>
<evidence type="ECO:0000256" key="1">
    <source>
        <dbReference type="ARBA" id="ARBA00009903"/>
    </source>
</evidence>
<evidence type="ECO:0000313" key="11">
    <source>
        <dbReference type="Proteomes" id="UP000189703"/>
    </source>
</evidence>